<evidence type="ECO:0000313" key="3">
    <source>
        <dbReference type="Proteomes" id="UP000558475"/>
    </source>
</evidence>
<feature type="compositionally biased region" description="Basic residues" evidence="1">
    <location>
        <begin position="8"/>
        <end position="21"/>
    </location>
</feature>
<evidence type="ECO:0000256" key="1">
    <source>
        <dbReference type="SAM" id="MobiDB-lite"/>
    </source>
</evidence>
<feature type="region of interest" description="Disordered" evidence="1">
    <location>
        <begin position="1"/>
        <end position="21"/>
    </location>
</feature>
<comment type="caution">
    <text evidence="2">The sequence shown here is derived from an EMBL/GenBank/DDBJ whole genome shotgun (WGS) entry which is preliminary data.</text>
</comment>
<dbReference type="Proteomes" id="UP000558475">
    <property type="component" value="Unassembled WGS sequence"/>
</dbReference>
<accession>A0A7X6JCC0</accession>
<organism evidence="2 3">
    <name type="scientific">Brucella tritici</name>
    <dbReference type="NCBI Taxonomy" id="94626"/>
    <lineage>
        <taxon>Bacteria</taxon>
        <taxon>Pseudomonadati</taxon>
        <taxon>Pseudomonadota</taxon>
        <taxon>Alphaproteobacteria</taxon>
        <taxon>Hyphomicrobiales</taxon>
        <taxon>Brucellaceae</taxon>
        <taxon>Brucella/Ochrobactrum group</taxon>
        <taxon>Brucella</taxon>
    </lineage>
</organism>
<reference evidence="2 3" key="1">
    <citation type="submission" date="2020-04" db="EMBL/GenBank/DDBJ databases">
        <title>Whole genome sequencing of clinical and environmental type strains of Ochrobactrum.</title>
        <authorList>
            <person name="Dharne M."/>
        </authorList>
    </citation>
    <scope>NUCLEOTIDE SEQUENCE [LARGE SCALE GENOMIC DNA]</scope>
    <source>
        <strain evidence="2 3">DSM 13340</strain>
    </source>
</reference>
<dbReference type="EMBL" id="JAAXZB010000001">
    <property type="protein sequence ID" value="NKW09300.1"/>
    <property type="molecule type" value="Genomic_DNA"/>
</dbReference>
<dbReference type="AlphaFoldDB" id="A0A7X6JCC0"/>
<gene>
    <name evidence="2" type="ORF">HGG76_04455</name>
</gene>
<sequence length="102" mass="11054">MSDDLRKRVERGRHGARSGAHGRIRQFQATVCGPKLSGQGRVEPVLEQSGCCPQCHIPEMQTGYIHMRIGNSLGIVTTDVLAQTQVKAEGRVQPGLFALGCL</sequence>
<name>A0A7X6JCC0_9HYPH</name>
<protein>
    <submittedName>
        <fullName evidence="2">Uncharacterized protein</fullName>
    </submittedName>
</protein>
<evidence type="ECO:0000313" key="2">
    <source>
        <dbReference type="EMBL" id="NKW09300.1"/>
    </source>
</evidence>
<proteinExistence type="predicted"/>